<comment type="caution">
    <text evidence="1">The sequence shown here is derived from an EMBL/GenBank/DDBJ whole genome shotgun (WGS) entry which is preliminary data.</text>
</comment>
<name>A0ABP8KZV6_9BACT</name>
<reference evidence="2" key="1">
    <citation type="journal article" date="2019" name="Int. J. Syst. Evol. Microbiol.">
        <title>The Global Catalogue of Microorganisms (GCM) 10K type strain sequencing project: providing services to taxonomists for standard genome sequencing and annotation.</title>
        <authorList>
            <consortium name="The Broad Institute Genomics Platform"/>
            <consortium name="The Broad Institute Genome Sequencing Center for Infectious Disease"/>
            <person name="Wu L."/>
            <person name="Ma J."/>
        </authorList>
    </citation>
    <scope>NUCLEOTIDE SEQUENCE [LARGE SCALE GENOMIC DNA]</scope>
    <source>
        <strain evidence="2">JCM 17925</strain>
    </source>
</reference>
<proteinExistence type="predicted"/>
<protein>
    <submittedName>
        <fullName evidence="1">Uncharacterized protein</fullName>
    </submittedName>
</protein>
<organism evidence="1 2">
    <name type="scientific">Nibrella viscosa</name>
    <dbReference type="NCBI Taxonomy" id="1084524"/>
    <lineage>
        <taxon>Bacteria</taxon>
        <taxon>Pseudomonadati</taxon>
        <taxon>Bacteroidota</taxon>
        <taxon>Cytophagia</taxon>
        <taxon>Cytophagales</taxon>
        <taxon>Spirosomataceae</taxon>
        <taxon>Nibrella</taxon>
    </lineage>
</organism>
<evidence type="ECO:0000313" key="1">
    <source>
        <dbReference type="EMBL" id="GAA4419808.1"/>
    </source>
</evidence>
<sequence length="90" mass="10171">MPPLTWFDANQLQQFVQQLTIDSHPEKVQVDLPDAGLRLTSTGVADTTIRIEPLPKAKGNFVPFAIRTSGVGIRRYARLLYQRLWEAFCG</sequence>
<keyword evidence="2" id="KW-1185">Reference proteome</keyword>
<accession>A0ABP8KZV6</accession>
<evidence type="ECO:0000313" key="2">
    <source>
        <dbReference type="Proteomes" id="UP001500936"/>
    </source>
</evidence>
<gene>
    <name evidence="1" type="ORF">GCM10023187_54480</name>
</gene>
<dbReference type="EMBL" id="BAABHB010000019">
    <property type="protein sequence ID" value="GAA4419808.1"/>
    <property type="molecule type" value="Genomic_DNA"/>
</dbReference>
<dbReference type="Proteomes" id="UP001500936">
    <property type="component" value="Unassembled WGS sequence"/>
</dbReference>